<dbReference type="Gene3D" id="3.60.20.10">
    <property type="entry name" value="Glutamine Phosphoribosylpyrophosphate, subunit 1, domain 1"/>
    <property type="match status" value="1"/>
</dbReference>
<dbReference type="Pfam" id="PF13522">
    <property type="entry name" value="GATase_6"/>
    <property type="match status" value="1"/>
</dbReference>
<dbReference type="UniPathway" id="UPA00074">
    <property type="reaction ID" value="UER00124"/>
</dbReference>
<keyword evidence="5" id="KW-0808">Transferase</keyword>
<dbReference type="GO" id="GO:0006189">
    <property type="term" value="P:'de novo' IMP biosynthetic process"/>
    <property type="evidence" value="ECO:0007669"/>
    <property type="project" value="UniProtKB-UniPathway"/>
</dbReference>
<keyword evidence="7" id="KW-0315">Glutamine amidotransferase</keyword>
<dbReference type="InterPro" id="IPR000836">
    <property type="entry name" value="PRTase_dom"/>
</dbReference>
<evidence type="ECO:0000256" key="3">
    <source>
        <dbReference type="ARBA" id="ARBA00011941"/>
    </source>
</evidence>
<keyword evidence="6" id="KW-0658">Purine biosynthesis</keyword>
<feature type="domain" description="Glutamine amidotransferase type-2" evidence="8">
    <location>
        <begin position="9"/>
        <end position="261"/>
    </location>
</feature>
<dbReference type="InterPro" id="IPR005854">
    <property type="entry name" value="PurF"/>
</dbReference>
<dbReference type="InterPro" id="IPR029057">
    <property type="entry name" value="PRTase-like"/>
</dbReference>
<comment type="caution">
    <text evidence="9">The sequence shown here is derived from an EMBL/GenBank/DDBJ whole genome shotgun (WGS) entry which is preliminary data.</text>
</comment>
<dbReference type="CDD" id="cd06223">
    <property type="entry name" value="PRTases_typeI"/>
    <property type="match status" value="1"/>
</dbReference>
<gene>
    <name evidence="9" type="ORF">LCGC14_0094150</name>
</gene>
<evidence type="ECO:0000256" key="2">
    <source>
        <dbReference type="ARBA" id="ARBA00010138"/>
    </source>
</evidence>
<evidence type="ECO:0000256" key="6">
    <source>
        <dbReference type="ARBA" id="ARBA00022755"/>
    </source>
</evidence>
<comment type="similarity">
    <text evidence="2">In the C-terminal section; belongs to the purine/pyrimidine phosphoribosyltransferase family.</text>
</comment>
<comment type="pathway">
    <text evidence="1">Purine metabolism; IMP biosynthesis via de novo pathway; N(1)-(5-phospho-D-ribosyl)glycinamide from 5-phospho-alpha-D-ribose 1-diphosphate: step 1/2.</text>
</comment>
<dbReference type="AlphaFoldDB" id="A0A0F9VEA5"/>
<name>A0A0F9VEA5_9ZZZZ</name>
<dbReference type="SUPFAM" id="SSF53271">
    <property type="entry name" value="PRTase-like"/>
    <property type="match status" value="1"/>
</dbReference>
<evidence type="ECO:0000313" key="9">
    <source>
        <dbReference type="EMBL" id="KKO03491.1"/>
    </source>
</evidence>
<protein>
    <recommendedName>
        <fullName evidence="3">amidophosphoribosyltransferase</fullName>
        <ecNumber evidence="3">2.4.2.14</ecNumber>
    </recommendedName>
</protein>
<dbReference type="SUPFAM" id="SSF56235">
    <property type="entry name" value="N-terminal nucleophile aminohydrolases (Ntn hydrolases)"/>
    <property type="match status" value="1"/>
</dbReference>
<proteinExistence type="inferred from homology"/>
<organism evidence="9">
    <name type="scientific">marine sediment metagenome</name>
    <dbReference type="NCBI Taxonomy" id="412755"/>
    <lineage>
        <taxon>unclassified sequences</taxon>
        <taxon>metagenomes</taxon>
        <taxon>ecological metagenomes</taxon>
    </lineage>
</organism>
<dbReference type="HAMAP" id="MF_01931">
    <property type="entry name" value="PurF"/>
    <property type="match status" value="1"/>
</dbReference>
<accession>A0A0F9VEA5</accession>
<dbReference type="PIRSF" id="PIRSF000485">
    <property type="entry name" value="Amd_phspho_trans"/>
    <property type="match status" value="1"/>
</dbReference>
<dbReference type="GO" id="GO:0009113">
    <property type="term" value="P:purine nucleobase biosynthetic process"/>
    <property type="evidence" value="ECO:0007669"/>
    <property type="project" value="InterPro"/>
</dbReference>
<evidence type="ECO:0000256" key="1">
    <source>
        <dbReference type="ARBA" id="ARBA00005209"/>
    </source>
</evidence>
<dbReference type="GO" id="GO:0004044">
    <property type="term" value="F:amidophosphoribosyltransferase activity"/>
    <property type="evidence" value="ECO:0007669"/>
    <property type="project" value="UniProtKB-EC"/>
</dbReference>
<evidence type="ECO:0000259" key="8">
    <source>
        <dbReference type="PROSITE" id="PS51278"/>
    </source>
</evidence>
<evidence type="ECO:0000256" key="4">
    <source>
        <dbReference type="ARBA" id="ARBA00022676"/>
    </source>
</evidence>
<dbReference type="PANTHER" id="PTHR11907">
    <property type="entry name" value="AMIDOPHOSPHORIBOSYLTRANSFERASE"/>
    <property type="match status" value="1"/>
</dbReference>
<reference evidence="9" key="1">
    <citation type="journal article" date="2015" name="Nature">
        <title>Complex archaea that bridge the gap between prokaryotes and eukaryotes.</title>
        <authorList>
            <person name="Spang A."/>
            <person name="Saw J.H."/>
            <person name="Jorgensen S.L."/>
            <person name="Zaremba-Niedzwiedzka K."/>
            <person name="Martijn J."/>
            <person name="Lind A.E."/>
            <person name="van Eijk R."/>
            <person name="Schleper C."/>
            <person name="Guy L."/>
            <person name="Ettema T.J."/>
        </authorList>
    </citation>
    <scope>NUCLEOTIDE SEQUENCE</scope>
</reference>
<dbReference type="PROSITE" id="PS51278">
    <property type="entry name" value="GATASE_TYPE_2"/>
    <property type="match status" value="1"/>
</dbReference>
<dbReference type="InterPro" id="IPR017932">
    <property type="entry name" value="GATase_2_dom"/>
</dbReference>
<keyword evidence="4" id="KW-0328">Glycosyltransferase</keyword>
<dbReference type="EC" id="2.4.2.14" evidence="3"/>
<dbReference type="InterPro" id="IPR029055">
    <property type="entry name" value="Ntn_hydrolases_N"/>
</dbReference>
<dbReference type="EMBL" id="LAZR01000026">
    <property type="protein sequence ID" value="KKO03491.1"/>
    <property type="molecule type" value="Genomic_DNA"/>
</dbReference>
<sequence length="523" mass="58333">MSEDIRHECGVVALYWLDKPAGRAGKASRLVKRGNVSPLVPPMLLDLQNRGQLAAGLSSYAPQRVQLLDTYKDVGMVTEAFTMSQPARCREILAKYAGQAAIGHTRYATCGQDDVRYAQPFERHHGRLWKWYTFAFNGNLANYRQLRDRLLARRHYHFTLNTDTEMILHALSYRLRGEKMPDLTKVMRSMARDFDGAYNIAFLDAMGRMFVARDPVGFRPMCWAVQGRLFGAASESVALANLGFGEIHSLEPGQMAIVEKGKLRFEQFAESRKQSRCFFEWVYFSNVASEMDGAGVYMARARSGVQLAEREDQPFGKDWIVVPVPDTAKAAADAFAYKLGLPCVEGLIRNRYIGRTFIQPDSTRKASAASKYTPLPGVLSGKRVFLVEDSIVRSTTLSGLAAQLRKRGGARELHVRVACPPIVAPCFYGIDMSTLNELFAPTFFKRTYDGAPSADALAKMAAALKVDSLRYLHVADLGPCIDVDGETLCTGCVMGKYPTKWGNQLYRRAKRDFGRTGGGRTYE</sequence>
<evidence type="ECO:0000256" key="7">
    <source>
        <dbReference type="ARBA" id="ARBA00022962"/>
    </source>
</evidence>
<dbReference type="Gene3D" id="3.40.50.2020">
    <property type="match status" value="1"/>
</dbReference>
<evidence type="ECO:0000256" key="5">
    <source>
        <dbReference type="ARBA" id="ARBA00022679"/>
    </source>
</evidence>